<dbReference type="AlphaFoldDB" id="A0A553NPN6"/>
<keyword evidence="3" id="KW-1185">Reference proteome</keyword>
<keyword evidence="1" id="KW-0732">Signal</keyword>
<dbReference type="EMBL" id="VCGU01000011">
    <property type="protein sequence ID" value="TRY67396.1"/>
    <property type="molecule type" value="Genomic_DNA"/>
</dbReference>
<feature type="signal peptide" evidence="1">
    <location>
        <begin position="1"/>
        <end position="20"/>
    </location>
</feature>
<evidence type="ECO:0008006" key="4">
    <source>
        <dbReference type="Google" id="ProtNLM"/>
    </source>
</evidence>
<evidence type="ECO:0000256" key="1">
    <source>
        <dbReference type="SAM" id="SignalP"/>
    </source>
</evidence>
<organism evidence="2 3">
    <name type="scientific">Tigriopus californicus</name>
    <name type="common">Marine copepod</name>
    <dbReference type="NCBI Taxonomy" id="6832"/>
    <lineage>
        <taxon>Eukaryota</taxon>
        <taxon>Metazoa</taxon>
        <taxon>Ecdysozoa</taxon>
        <taxon>Arthropoda</taxon>
        <taxon>Crustacea</taxon>
        <taxon>Multicrustacea</taxon>
        <taxon>Hexanauplia</taxon>
        <taxon>Copepoda</taxon>
        <taxon>Harpacticoida</taxon>
        <taxon>Harpacticidae</taxon>
        <taxon>Tigriopus</taxon>
    </lineage>
</organism>
<evidence type="ECO:0000313" key="2">
    <source>
        <dbReference type="EMBL" id="TRY67396.1"/>
    </source>
</evidence>
<dbReference type="Proteomes" id="UP000318571">
    <property type="component" value="Chromosome 4"/>
</dbReference>
<protein>
    <recommendedName>
        <fullName evidence="4">Toxoplasma gondii family D protein</fullName>
    </recommendedName>
</protein>
<evidence type="ECO:0000313" key="3">
    <source>
        <dbReference type="Proteomes" id="UP000318571"/>
    </source>
</evidence>
<proteinExistence type="predicted"/>
<sequence length="261" mass="30812">MQFFAWFTFSILASFSFVSGEKNKRHYDHGYFRPSYRGHKSVPLPVGCQTEFAAYKSSVCIPTVSRNCQQESVPISRIKMEQKCTELKVPECQVSKKEKVVEICGRTFEQIEEKDLIKSYKVDYAHRCEYLNHTICPYETKYPYRHAYGYQHTNHHCKEELRQQCFQVPFARPLEVEMTFVYPKEKEECSSETIEFATVECDEQTEEFCTQIPVLEQDEQIVQTCQVTLDEEKTCKYVEFTLPKTICRSRPNPFEIYGHEQ</sequence>
<reference evidence="2 3" key="1">
    <citation type="journal article" date="2018" name="Nat. Ecol. Evol.">
        <title>Genomic signatures of mitonuclear coevolution across populations of Tigriopus californicus.</title>
        <authorList>
            <person name="Barreto F.S."/>
            <person name="Watson E.T."/>
            <person name="Lima T.G."/>
            <person name="Willett C.S."/>
            <person name="Edmands S."/>
            <person name="Li W."/>
            <person name="Burton R.S."/>
        </authorList>
    </citation>
    <scope>NUCLEOTIDE SEQUENCE [LARGE SCALE GENOMIC DNA]</scope>
    <source>
        <strain evidence="2 3">San Diego</strain>
    </source>
</reference>
<gene>
    <name evidence="2" type="ORF">TCAL_03739</name>
</gene>
<comment type="caution">
    <text evidence="2">The sequence shown here is derived from an EMBL/GenBank/DDBJ whole genome shotgun (WGS) entry which is preliminary data.</text>
</comment>
<feature type="chain" id="PRO_5022108554" description="Toxoplasma gondii family D protein" evidence="1">
    <location>
        <begin position="21"/>
        <end position="261"/>
    </location>
</feature>
<name>A0A553NPN6_TIGCA</name>
<accession>A0A553NPN6</accession>